<keyword evidence="1" id="KW-0472">Membrane</keyword>
<gene>
    <name evidence="2" type="ORF">J5O05_18725</name>
</gene>
<dbReference type="KEGG" id="pxi:J5O05_18725"/>
<dbReference type="RefSeq" id="WP_208845139.1">
    <property type="nucleotide sequence ID" value="NZ_CP072135.1"/>
</dbReference>
<sequence>MTYSLNSRCSIYASRFAELQQNVMLQYVSFLLATITTVLVLFWPPVAINTQGQVDHGTFTLVMLANSAAFIHGIGFKPHTLLWRCLFTPFFAWPPLIWFLLGLA</sequence>
<geneLocation type="plasmid" evidence="2 3">
    <name>unnamed5</name>
</geneLocation>
<dbReference type="Pfam" id="PF09600">
    <property type="entry name" value="Cyd_oper_YbgE"/>
    <property type="match status" value="1"/>
</dbReference>
<keyword evidence="3" id="KW-1185">Reference proteome</keyword>
<dbReference type="AlphaFoldDB" id="A0A975HN05"/>
<proteinExistence type="predicted"/>
<evidence type="ECO:0000256" key="1">
    <source>
        <dbReference type="SAM" id="Phobius"/>
    </source>
</evidence>
<organism evidence="2 3">
    <name type="scientific">Pseudoalteromonas xiamenensis</name>
    <dbReference type="NCBI Taxonomy" id="882626"/>
    <lineage>
        <taxon>Bacteria</taxon>
        <taxon>Pseudomonadati</taxon>
        <taxon>Pseudomonadota</taxon>
        <taxon>Gammaproteobacteria</taxon>
        <taxon>Alteromonadales</taxon>
        <taxon>Pseudoalteromonadaceae</taxon>
        <taxon>Pseudoalteromonas</taxon>
    </lineage>
</organism>
<feature type="transmembrane region" description="Helical" evidence="1">
    <location>
        <begin position="24"/>
        <end position="44"/>
    </location>
</feature>
<feature type="transmembrane region" description="Helical" evidence="1">
    <location>
        <begin position="56"/>
        <end position="74"/>
    </location>
</feature>
<dbReference type="EMBL" id="CP072135">
    <property type="protein sequence ID" value="QTH73527.1"/>
    <property type="molecule type" value="Genomic_DNA"/>
</dbReference>
<feature type="transmembrane region" description="Helical" evidence="1">
    <location>
        <begin position="81"/>
        <end position="101"/>
    </location>
</feature>
<evidence type="ECO:0000313" key="2">
    <source>
        <dbReference type="EMBL" id="QTH73527.1"/>
    </source>
</evidence>
<dbReference type="Proteomes" id="UP000664904">
    <property type="component" value="Plasmid unnamed5"/>
</dbReference>
<name>A0A975HN05_9GAMM</name>
<keyword evidence="2" id="KW-0614">Plasmid</keyword>
<accession>A0A975HN05</accession>
<dbReference type="InterPro" id="IPR011846">
    <property type="entry name" value="Cyd_oper_YbgE"/>
</dbReference>
<keyword evidence="1" id="KW-1133">Transmembrane helix</keyword>
<keyword evidence="1" id="KW-0812">Transmembrane</keyword>
<evidence type="ECO:0000313" key="3">
    <source>
        <dbReference type="Proteomes" id="UP000664904"/>
    </source>
</evidence>
<protein>
    <submittedName>
        <fullName evidence="2">Cyd operon YbgE family protein</fullName>
    </submittedName>
</protein>
<reference evidence="2" key="1">
    <citation type="submission" date="2021-03" db="EMBL/GenBank/DDBJ databases">
        <title>Complete Genome of Pseudoalteromonas xiamenensis STKMTI.2, a new potential marine bacterium producing anti-Vibrio compounds.</title>
        <authorList>
            <person name="Handayani D.P."/>
            <person name="Isnansetyo A."/>
            <person name="Istiqomah I."/>
            <person name="Jumina J."/>
        </authorList>
    </citation>
    <scope>NUCLEOTIDE SEQUENCE</scope>
    <source>
        <strain evidence="2">STKMTI.2</strain>
        <plasmid evidence="2">unnamed5</plasmid>
    </source>
</reference>